<comment type="caution">
    <text evidence="3">The sequence shown here is derived from an EMBL/GenBank/DDBJ whole genome shotgun (WGS) entry which is preliminary data.</text>
</comment>
<dbReference type="RefSeq" id="WP_184103781.1">
    <property type="nucleotide sequence ID" value="NZ_JACHNX010000001.1"/>
</dbReference>
<proteinExistence type="predicted"/>
<feature type="domain" description="HNH nuclease" evidence="1">
    <location>
        <begin position="194"/>
        <end position="247"/>
    </location>
</feature>
<protein>
    <submittedName>
        <fullName evidence="3">HNH endonuclease</fullName>
    </submittedName>
    <submittedName>
        <fullName evidence="2">Restriction endonuclease</fullName>
    </submittedName>
</protein>
<dbReference type="EMBL" id="JAFHKU010000133">
    <property type="protein sequence ID" value="MBN3559971.1"/>
    <property type="molecule type" value="Genomic_DNA"/>
</dbReference>
<dbReference type="EMBL" id="JACHNX010000001">
    <property type="protein sequence ID" value="MBB4608303.1"/>
    <property type="molecule type" value="Genomic_DNA"/>
</dbReference>
<reference evidence="3" key="2">
    <citation type="submission" date="2021-01" db="EMBL/GenBank/DDBJ databases">
        <title>Genome Sequencing of Type Strains.</title>
        <authorList>
            <person name="Lemaire J.F."/>
            <person name="Inderbitzin P."/>
            <person name="Collins S.B."/>
            <person name="Wespe N."/>
            <person name="Knight-Connoni V."/>
        </authorList>
    </citation>
    <scope>NUCLEOTIDE SEQUENCE</scope>
    <source>
        <strain evidence="3">DSM 14562</strain>
    </source>
</reference>
<gene>
    <name evidence="2" type="ORF">GGQ89_000491</name>
    <name evidence="3" type="ORF">JYA60_17235</name>
</gene>
<organism evidence="3 5">
    <name type="scientific">Sphingomonas yabuuchiae</name>
    <dbReference type="NCBI Taxonomy" id="172044"/>
    <lineage>
        <taxon>Bacteria</taxon>
        <taxon>Pseudomonadati</taxon>
        <taxon>Pseudomonadota</taxon>
        <taxon>Alphaproteobacteria</taxon>
        <taxon>Sphingomonadales</taxon>
        <taxon>Sphingomonadaceae</taxon>
        <taxon>Sphingomonas</taxon>
    </lineage>
</organism>
<dbReference type="InterPro" id="IPR003615">
    <property type="entry name" value="HNH_nuc"/>
</dbReference>
<evidence type="ECO:0000313" key="5">
    <source>
        <dbReference type="Proteomes" id="UP000704529"/>
    </source>
</evidence>
<sequence length="302" mass="33187">MKGVFEISGSSRYDDLIAERYHFPSVYLRAATACVQDWIVYRETGSGGGRKAYVATAFVDRIDAASAGMHYARVSRFVEFDRPVPYRDDGGRFAERMLRDLENPAFAGRALRGRSVRPLDGPDFAAIVDAGLSDTLSPQRAIRLELDADHIDPATAALLSSEPSERRVEQMLVNRKIRDAAFRAHVLHAYGDRCAVTGLRMVNGGGKAEAQAAHIWSVADGGPDVVQNGIALSATAHWLFDRHLISIGEGFDLLVSHNKVPSELVRLFPSSGVPIGLPEDPRLRPHPEYVARHRARFMGDAV</sequence>
<reference evidence="2 4" key="1">
    <citation type="submission" date="2020-08" db="EMBL/GenBank/DDBJ databases">
        <title>Genomic Encyclopedia of Type Strains, Phase IV (KMG-IV): sequencing the most valuable type-strain genomes for metagenomic binning, comparative biology and taxonomic classification.</title>
        <authorList>
            <person name="Goeker M."/>
        </authorList>
    </citation>
    <scope>NUCLEOTIDE SEQUENCE [LARGE SCALE GENOMIC DNA]</scope>
    <source>
        <strain evidence="2 4">DSM 14562</strain>
    </source>
</reference>
<dbReference type="Pfam" id="PF13391">
    <property type="entry name" value="HNH_2"/>
    <property type="match status" value="1"/>
</dbReference>
<dbReference type="Proteomes" id="UP000584663">
    <property type="component" value="Unassembled WGS sequence"/>
</dbReference>
<keyword evidence="3" id="KW-0378">Hydrolase</keyword>
<accession>A0AA41A0X9</accession>
<keyword evidence="4" id="KW-1185">Reference proteome</keyword>
<keyword evidence="3" id="KW-0540">Nuclease</keyword>
<evidence type="ECO:0000313" key="2">
    <source>
        <dbReference type="EMBL" id="MBB4608303.1"/>
    </source>
</evidence>
<keyword evidence="3" id="KW-0255">Endonuclease</keyword>
<dbReference type="GO" id="GO:0004519">
    <property type="term" value="F:endonuclease activity"/>
    <property type="evidence" value="ECO:0007669"/>
    <property type="project" value="UniProtKB-KW"/>
</dbReference>
<dbReference type="Proteomes" id="UP000704529">
    <property type="component" value="Unassembled WGS sequence"/>
</dbReference>
<evidence type="ECO:0000313" key="3">
    <source>
        <dbReference type="EMBL" id="MBN3559971.1"/>
    </source>
</evidence>
<evidence type="ECO:0000259" key="1">
    <source>
        <dbReference type="Pfam" id="PF13391"/>
    </source>
</evidence>
<evidence type="ECO:0000313" key="4">
    <source>
        <dbReference type="Proteomes" id="UP000584663"/>
    </source>
</evidence>
<dbReference type="AlphaFoldDB" id="A0AA41A0X9"/>
<name>A0AA41A0X9_9SPHN</name>